<dbReference type="AlphaFoldDB" id="A0AA35YR79"/>
<gene>
    <name evidence="1" type="ORF">LSALG_LOCUS18488</name>
</gene>
<dbReference type="EMBL" id="OX465080">
    <property type="protein sequence ID" value="CAI9278641.1"/>
    <property type="molecule type" value="Genomic_DNA"/>
</dbReference>
<name>A0AA35YR79_LACSI</name>
<proteinExistence type="predicted"/>
<keyword evidence="2" id="KW-1185">Reference proteome</keyword>
<dbReference type="Proteomes" id="UP001177003">
    <property type="component" value="Chromosome 4"/>
</dbReference>
<evidence type="ECO:0000313" key="1">
    <source>
        <dbReference type="EMBL" id="CAI9278641.1"/>
    </source>
</evidence>
<evidence type="ECO:0000313" key="2">
    <source>
        <dbReference type="Proteomes" id="UP001177003"/>
    </source>
</evidence>
<sequence>MLYMSIRSLPGDHGLPLQQPDVSLGLVDVVNKGGELFANLTAPCEAVAKEVAAKLSSAWKCIEIDGKTHANITKCCKIQVIPKQGTRQILDTSGSQISLLNITTILQSYCCIWSCPSPLYVGTSIGITCKQLSPFIQIYQVDLSVDFFVLAKSQNQHMMPPYAAFYPHGGVYAHPIVHLVSLHDLSKIILFVDQLSSWQIPTDVTEQRKKKERYGVEDGISSIEIMFYNSLPTILGVSYNSYWRILKQHVSLLHYFYFITLYGGDDALDQATKEGGDRDTLTVMAPIAKKEKRNKAYDVDMISETRRCPLIAM</sequence>
<reference evidence="1" key="1">
    <citation type="submission" date="2023-04" db="EMBL/GenBank/DDBJ databases">
        <authorList>
            <person name="Vijverberg K."/>
            <person name="Xiong W."/>
            <person name="Schranz E."/>
        </authorList>
    </citation>
    <scope>NUCLEOTIDE SEQUENCE</scope>
</reference>
<organism evidence="1 2">
    <name type="scientific">Lactuca saligna</name>
    <name type="common">Willowleaf lettuce</name>
    <dbReference type="NCBI Taxonomy" id="75948"/>
    <lineage>
        <taxon>Eukaryota</taxon>
        <taxon>Viridiplantae</taxon>
        <taxon>Streptophyta</taxon>
        <taxon>Embryophyta</taxon>
        <taxon>Tracheophyta</taxon>
        <taxon>Spermatophyta</taxon>
        <taxon>Magnoliopsida</taxon>
        <taxon>eudicotyledons</taxon>
        <taxon>Gunneridae</taxon>
        <taxon>Pentapetalae</taxon>
        <taxon>asterids</taxon>
        <taxon>campanulids</taxon>
        <taxon>Asterales</taxon>
        <taxon>Asteraceae</taxon>
        <taxon>Cichorioideae</taxon>
        <taxon>Cichorieae</taxon>
        <taxon>Lactucinae</taxon>
        <taxon>Lactuca</taxon>
    </lineage>
</organism>
<accession>A0AA35YR79</accession>
<protein>
    <submittedName>
        <fullName evidence="1">Uncharacterized protein</fullName>
    </submittedName>
</protein>